<accession>A0AAN9QUT7</accession>
<name>A0AAN9QUT7_CANGL</name>
<dbReference type="AlphaFoldDB" id="A0AAN9QUT7"/>
<reference evidence="1 2" key="1">
    <citation type="submission" date="2024-01" db="EMBL/GenBank/DDBJ databases">
        <title>The genomes of 5 underutilized Papilionoideae crops provide insights into root nodulation and disease resistanc.</title>
        <authorList>
            <person name="Jiang F."/>
        </authorList>
    </citation>
    <scope>NUCLEOTIDE SEQUENCE [LARGE SCALE GENOMIC DNA]</scope>
    <source>
        <strain evidence="1">LVBAO_FW01</strain>
        <tissue evidence="1">Leaves</tissue>
    </source>
</reference>
<gene>
    <name evidence="1" type="ORF">VNO77_13102</name>
</gene>
<dbReference type="EMBL" id="JAYMYQ010000003">
    <property type="protein sequence ID" value="KAK7343953.1"/>
    <property type="molecule type" value="Genomic_DNA"/>
</dbReference>
<sequence length="76" mass="8790">MATRLKNNVSITSWRLLFQRKQKTLGFHNFISFKLIEGGSMDGAIHVVKIPTKQSDIVPTSKTMETFHEKQFWVLP</sequence>
<keyword evidence="2" id="KW-1185">Reference proteome</keyword>
<proteinExistence type="predicted"/>
<evidence type="ECO:0000313" key="2">
    <source>
        <dbReference type="Proteomes" id="UP001367508"/>
    </source>
</evidence>
<dbReference type="Proteomes" id="UP001367508">
    <property type="component" value="Unassembled WGS sequence"/>
</dbReference>
<organism evidence="1 2">
    <name type="scientific">Canavalia gladiata</name>
    <name type="common">Sword bean</name>
    <name type="synonym">Dolichos gladiatus</name>
    <dbReference type="NCBI Taxonomy" id="3824"/>
    <lineage>
        <taxon>Eukaryota</taxon>
        <taxon>Viridiplantae</taxon>
        <taxon>Streptophyta</taxon>
        <taxon>Embryophyta</taxon>
        <taxon>Tracheophyta</taxon>
        <taxon>Spermatophyta</taxon>
        <taxon>Magnoliopsida</taxon>
        <taxon>eudicotyledons</taxon>
        <taxon>Gunneridae</taxon>
        <taxon>Pentapetalae</taxon>
        <taxon>rosids</taxon>
        <taxon>fabids</taxon>
        <taxon>Fabales</taxon>
        <taxon>Fabaceae</taxon>
        <taxon>Papilionoideae</taxon>
        <taxon>50 kb inversion clade</taxon>
        <taxon>NPAAA clade</taxon>
        <taxon>indigoferoid/millettioid clade</taxon>
        <taxon>Phaseoleae</taxon>
        <taxon>Canavalia</taxon>
    </lineage>
</organism>
<protein>
    <submittedName>
        <fullName evidence="1">Uncharacterized protein</fullName>
    </submittedName>
</protein>
<evidence type="ECO:0000313" key="1">
    <source>
        <dbReference type="EMBL" id="KAK7343953.1"/>
    </source>
</evidence>
<comment type="caution">
    <text evidence="1">The sequence shown here is derived from an EMBL/GenBank/DDBJ whole genome shotgun (WGS) entry which is preliminary data.</text>
</comment>